<sequence>MGTLHPWECRIYIDTEFTDIAAPELVSLGMVAEDGREFYGELNDIPIERCSSFVLANVLPQLGTVPAQMMSLIALGGAVRTWMQSFEGQKQRPVICYDHPVDVELLWRLVGGRPAGWKEKLISQMIDHRSREEYFKRNGGRHHALHDARANRTACR</sequence>
<accession>A0ABX6HKB4</accession>
<gene>
    <name evidence="1" type="ORF">PI93_000085</name>
</gene>
<dbReference type="Proteomes" id="UP000035080">
    <property type="component" value="Chromosome"/>
</dbReference>
<evidence type="ECO:0000313" key="2">
    <source>
        <dbReference type="Proteomes" id="UP000035080"/>
    </source>
</evidence>
<dbReference type="EMBL" id="CP047385">
    <property type="protein sequence ID" value="QHF11223.1"/>
    <property type="molecule type" value="Genomic_DNA"/>
</dbReference>
<dbReference type="Gene3D" id="3.30.420.10">
    <property type="entry name" value="Ribonuclease H-like superfamily/Ribonuclease H"/>
    <property type="match status" value="1"/>
</dbReference>
<organism evidence="1 2">
    <name type="scientific">Pandoraea fibrosis</name>
    <dbReference type="NCBI Taxonomy" id="1891094"/>
    <lineage>
        <taxon>Bacteria</taxon>
        <taxon>Pseudomonadati</taxon>
        <taxon>Pseudomonadota</taxon>
        <taxon>Betaproteobacteria</taxon>
        <taxon>Burkholderiales</taxon>
        <taxon>Burkholderiaceae</taxon>
        <taxon>Pandoraea</taxon>
    </lineage>
</organism>
<dbReference type="InterPro" id="IPR012337">
    <property type="entry name" value="RNaseH-like_sf"/>
</dbReference>
<evidence type="ECO:0000313" key="1">
    <source>
        <dbReference type="EMBL" id="QHF11223.1"/>
    </source>
</evidence>
<proteinExistence type="predicted"/>
<dbReference type="InterPro" id="IPR036397">
    <property type="entry name" value="RNaseH_sf"/>
</dbReference>
<keyword evidence="2" id="KW-1185">Reference proteome</keyword>
<dbReference type="SUPFAM" id="SSF53098">
    <property type="entry name" value="Ribonuclease H-like"/>
    <property type="match status" value="1"/>
</dbReference>
<reference evidence="1 2" key="1">
    <citation type="journal article" date="2015" name="Genome Announc.">
        <title>Genome Sequences of Two Pandoraea pnomenusa Isolates Recovered 11 Months Apart from a Cystic Fibrosis Patient.</title>
        <authorList>
            <person name="Ee R."/>
            <person name="Ambrose M."/>
            <person name="Lazenby J."/>
            <person name="Williams P."/>
            <person name="Chan K.G."/>
            <person name="Roddam L."/>
        </authorList>
    </citation>
    <scope>NUCLEOTIDE SEQUENCE [LARGE SCALE GENOMIC DNA]</scope>
    <source>
        <strain evidence="1 2">6399</strain>
    </source>
</reference>
<protein>
    <submittedName>
        <fullName evidence="1">Uncharacterized protein</fullName>
    </submittedName>
</protein>
<name>A0ABX6HKB4_9BURK</name>